<proteinExistence type="inferred from homology"/>
<feature type="domain" description="Serine aminopeptidase S33" evidence="3">
    <location>
        <begin position="107"/>
        <end position="354"/>
    </location>
</feature>
<dbReference type="EMBL" id="JAEHOE010000012">
    <property type="protein sequence ID" value="KAG2497854.1"/>
    <property type="molecule type" value="Genomic_DNA"/>
</dbReference>
<dbReference type="Pfam" id="PF12146">
    <property type="entry name" value="Hydrolase_4"/>
    <property type="match status" value="1"/>
</dbReference>
<evidence type="ECO:0000313" key="4">
    <source>
        <dbReference type="EMBL" id="KAG2497854.1"/>
    </source>
</evidence>
<evidence type="ECO:0000256" key="1">
    <source>
        <dbReference type="ARBA" id="ARBA00010884"/>
    </source>
</evidence>
<comment type="caution">
    <text evidence="4">The sequence shown here is derived from an EMBL/GenBank/DDBJ whole genome shotgun (WGS) entry which is preliminary data.</text>
</comment>
<sequence length="404" mass="44479">MAVALRGALEVLMSVLTYPTRHSDEEPVITCHDTASNGRFLAAMPSLRAFRPTWWAVGPYAQTVLNSSRAIKNALPEEREYVPMADGVEVALDWKVLDPDLSPEAPLVLVCHGLGGSSSSPSCAGVTEALAREGWRAVVYVRRGHGGTSLLPPSWQTAVDAAEDATRAGEALVKAFPCHVDMDDLRQVVHHLSHRFPSAPKLLVGLSAGGNLAVRYQGDCPGESPFIAAVSISNGHELTQLMSSLRRRPLMDAMLVTFIKGIMYDRMHEVEHLLERANIHVHWPRLTWLWSTRPFEEHLTSRVWGYTSVDEYYAKQGCFKSLQHVQVPLLSLASADDPMIDPQLIRYAQEAARANPHVLSVATVRGGHLGWLEGNHAVCWMHKVIVQYLREVLAQAQSGSAVGQ</sequence>
<dbReference type="InterPro" id="IPR012020">
    <property type="entry name" value="ABHD4"/>
</dbReference>
<dbReference type="InterPro" id="IPR022742">
    <property type="entry name" value="Hydrolase_4"/>
</dbReference>
<evidence type="ECO:0000313" key="5">
    <source>
        <dbReference type="Proteomes" id="UP000612055"/>
    </source>
</evidence>
<comment type="similarity">
    <text evidence="1">Belongs to the AB hydrolase superfamily. AB hydrolase 4 family.</text>
</comment>
<feature type="active site" description="Charge relay system" evidence="2">
    <location>
        <position position="368"/>
    </location>
</feature>
<dbReference type="GO" id="GO:0047372">
    <property type="term" value="F:monoacylglycerol lipase activity"/>
    <property type="evidence" value="ECO:0007669"/>
    <property type="project" value="TreeGrafter"/>
</dbReference>
<dbReference type="SUPFAM" id="SSF53474">
    <property type="entry name" value="alpha/beta-Hydrolases"/>
    <property type="match status" value="1"/>
</dbReference>
<organism evidence="4 5">
    <name type="scientific">Edaphochlamys debaryana</name>
    <dbReference type="NCBI Taxonomy" id="47281"/>
    <lineage>
        <taxon>Eukaryota</taxon>
        <taxon>Viridiplantae</taxon>
        <taxon>Chlorophyta</taxon>
        <taxon>core chlorophytes</taxon>
        <taxon>Chlorophyceae</taxon>
        <taxon>CS clade</taxon>
        <taxon>Chlamydomonadales</taxon>
        <taxon>Chlamydomonadales incertae sedis</taxon>
        <taxon>Edaphochlamys</taxon>
    </lineage>
</organism>
<dbReference type="Gene3D" id="3.40.50.1820">
    <property type="entry name" value="alpha/beta hydrolase"/>
    <property type="match status" value="1"/>
</dbReference>
<evidence type="ECO:0000256" key="2">
    <source>
        <dbReference type="PIRSR" id="PIRSR005211-1"/>
    </source>
</evidence>
<protein>
    <recommendedName>
        <fullName evidence="3">Serine aminopeptidase S33 domain-containing protein</fullName>
    </recommendedName>
</protein>
<dbReference type="InterPro" id="IPR029058">
    <property type="entry name" value="AB_hydrolase_fold"/>
</dbReference>
<feature type="active site" description="Charge relay system" evidence="2">
    <location>
        <position position="337"/>
    </location>
</feature>
<feature type="active site" description="Charge relay system" evidence="2">
    <location>
        <position position="207"/>
    </location>
</feature>
<gene>
    <name evidence="4" type="ORF">HYH03_004120</name>
</gene>
<evidence type="ECO:0000259" key="3">
    <source>
        <dbReference type="Pfam" id="PF12146"/>
    </source>
</evidence>
<keyword evidence="5" id="KW-1185">Reference proteome</keyword>
<dbReference type="PIRSF" id="PIRSF005211">
    <property type="entry name" value="Ab_hydro_YheT"/>
    <property type="match status" value="1"/>
</dbReference>
<dbReference type="PANTHER" id="PTHR10794:SF84">
    <property type="entry name" value="ESTERASE_LIPASE_THIOESTERASE FAMILY PROTEIN"/>
    <property type="match status" value="1"/>
</dbReference>
<dbReference type="GO" id="GO:0034338">
    <property type="term" value="F:short-chain carboxylesterase activity"/>
    <property type="evidence" value="ECO:0007669"/>
    <property type="project" value="TreeGrafter"/>
</dbReference>
<dbReference type="Proteomes" id="UP000612055">
    <property type="component" value="Unassembled WGS sequence"/>
</dbReference>
<dbReference type="AlphaFoldDB" id="A0A835YHQ6"/>
<dbReference type="OrthoDB" id="247542at2759"/>
<dbReference type="PANTHER" id="PTHR10794">
    <property type="entry name" value="ABHYDROLASE DOMAIN-CONTAINING PROTEIN"/>
    <property type="match status" value="1"/>
</dbReference>
<name>A0A835YHQ6_9CHLO</name>
<reference evidence="4" key="1">
    <citation type="journal article" date="2020" name="bioRxiv">
        <title>Comparative genomics of Chlamydomonas.</title>
        <authorList>
            <person name="Craig R.J."/>
            <person name="Hasan A.R."/>
            <person name="Ness R.W."/>
            <person name="Keightley P.D."/>
        </authorList>
    </citation>
    <scope>NUCLEOTIDE SEQUENCE</scope>
    <source>
        <strain evidence="4">CCAP 11/70</strain>
    </source>
</reference>
<accession>A0A835YHQ6</accession>
<dbReference type="InterPro" id="IPR050960">
    <property type="entry name" value="AB_hydrolase_4_sf"/>
</dbReference>